<dbReference type="PROSITE" id="PS50931">
    <property type="entry name" value="HTH_LYSR"/>
    <property type="match status" value="1"/>
</dbReference>
<dbReference type="GO" id="GO:0003677">
    <property type="term" value="F:DNA binding"/>
    <property type="evidence" value="ECO:0007669"/>
    <property type="project" value="UniProtKB-KW"/>
</dbReference>
<evidence type="ECO:0000259" key="5">
    <source>
        <dbReference type="PROSITE" id="PS50931"/>
    </source>
</evidence>
<protein>
    <submittedName>
        <fullName evidence="6">LysR family transcriptional regulator</fullName>
    </submittedName>
</protein>
<dbReference type="Gene3D" id="1.10.10.10">
    <property type="entry name" value="Winged helix-like DNA-binding domain superfamily/Winged helix DNA-binding domain"/>
    <property type="match status" value="1"/>
</dbReference>
<evidence type="ECO:0000313" key="7">
    <source>
        <dbReference type="Proteomes" id="UP000266302"/>
    </source>
</evidence>
<dbReference type="SUPFAM" id="SSF53850">
    <property type="entry name" value="Periplasmic binding protein-like II"/>
    <property type="match status" value="1"/>
</dbReference>
<feature type="domain" description="HTH lysR-type" evidence="5">
    <location>
        <begin position="1"/>
        <end position="59"/>
    </location>
</feature>
<dbReference type="PANTHER" id="PTHR30537:SF5">
    <property type="entry name" value="HTH-TYPE TRANSCRIPTIONAL ACTIVATOR TTDR-RELATED"/>
    <property type="match status" value="1"/>
</dbReference>
<dbReference type="InterPro" id="IPR005119">
    <property type="entry name" value="LysR_subst-bd"/>
</dbReference>
<evidence type="ECO:0000256" key="3">
    <source>
        <dbReference type="ARBA" id="ARBA00023125"/>
    </source>
</evidence>
<comment type="similarity">
    <text evidence="1">Belongs to the LysR transcriptional regulatory family.</text>
</comment>
<accession>A0A398CB39</accession>
<keyword evidence="3" id="KW-0238">DNA-binding</keyword>
<dbReference type="FunFam" id="1.10.10.10:FF:000001">
    <property type="entry name" value="LysR family transcriptional regulator"/>
    <property type="match status" value="1"/>
</dbReference>
<dbReference type="InterPro" id="IPR036390">
    <property type="entry name" value="WH_DNA-bd_sf"/>
</dbReference>
<keyword evidence="4" id="KW-0804">Transcription</keyword>
<dbReference type="EMBL" id="QXJC01000003">
    <property type="protein sequence ID" value="RID98197.1"/>
    <property type="molecule type" value="Genomic_DNA"/>
</dbReference>
<reference evidence="6 7" key="1">
    <citation type="submission" date="2018-09" db="EMBL/GenBank/DDBJ databases">
        <title>Draft genome of Simplicispira sp. NY-02.</title>
        <authorList>
            <person name="Im W.T."/>
        </authorList>
    </citation>
    <scope>NUCLEOTIDE SEQUENCE [LARGE SCALE GENOMIC DNA]</scope>
    <source>
        <strain evidence="6 7">NY-02</strain>
    </source>
</reference>
<dbReference type="PANTHER" id="PTHR30537">
    <property type="entry name" value="HTH-TYPE TRANSCRIPTIONAL REGULATOR"/>
    <property type="match status" value="1"/>
</dbReference>
<name>A0A398CB39_9BURK</name>
<evidence type="ECO:0000313" key="6">
    <source>
        <dbReference type="EMBL" id="RID98197.1"/>
    </source>
</evidence>
<dbReference type="Proteomes" id="UP000266302">
    <property type="component" value="Unassembled WGS sequence"/>
</dbReference>
<evidence type="ECO:0000256" key="2">
    <source>
        <dbReference type="ARBA" id="ARBA00023015"/>
    </source>
</evidence>
<dbReference type="CDD" id="cd08422">
    <property type="entry name" value="PBP2_CrgA_like"/>
    <property type="match status" value="1"/>
</dbReference>
<keyword evidence="2" id="KW-0805">Transcription regulation</keyword>
<dbReference type="GO" id="GO:0003700">
    <property type="term" value="F:DNA-binding transcription factor activity"/>
    <property type="evidence" value="ECO:0007669"/>
    <property type="project" value="InterPro"/>
</dbReference>
<proteinExistence type="inferred from homology"/>
<evidence type="ECO:0000256" key="4">
    <source>
        <dbReference type="ARBA" id="ARBA00023163"/>
    </source>
</evidence>
<dbReference type="InterPro" id="IPR000847">
    <property type="entry name" value="LysR_HTH_N"/>
</dbReference>
<organism evidence="6 7">
    <name type="scientific">Simplicispira hankyongi</name>
    <dbReference type="NCBI Taxonomy" id="2315688"/>
    <lineage>
        <taxon>Bacteria</taxon>
        <taxon>Pseudomonadati</taxon>
        <taxon>Pseudomonadota</taxon>
        <taxon>Betaproteobacteria</taxon>
        <taxon>Burkholderiales</taxon>
        <taxon>Comamonadaceae</taxon>
        <taxon>Simplicispira</taxon>
    </lineage>
</organism>
<evidence type="ECO:0000256" key="1">
    <source>
        <dbReference type="ARBA" id="ARBA00009437"/>
    </source>
</evidence>
<dbReference type="InterPro" id="IPR058163">
    <property type="entry name" value="LysR-type_TF_proteobact-type"/>
</dbReference>
<dbReference type="Pfam" id="PF03466">
    <property type="entry name" value="LysR_substrate"/>
    <property type="match status" value="1"/>
</dbReference>
<sequence length="307" mass="33494">MDRLQAMTVFARVADEGGFAAAARALDMSPPVVTRVVAELEQHLNTRLLNRTTRKVTLTDAGDTYLRRVRGILHEVDDAEAAATASTRDLQGAVHVLAPPALATYFLAPLIPRWRVRHPRLMLDIATDNFVAGRVDEFDATLLVVPDGFDGNIVARKLFQGEAIVVASPGYLLRRGTPRQPPDLERHDFLRDAGLAARSGTRKLCLFPVSGEGEAHELTPPVVLQSTSTDVLLRAVLDGTGIAVIPRLLAQRFLATGALVHVLPDWILSRYTVYAALPTQRMLPARTRAFLDFVSDQVAEALAAQEA</sequence>
<dbReference type="AlphaFoldDB" id="A0A398CB39"/>
<comment type="caution">
    <text evidence="6">The sequence shown here is derived from an EMBL/GenBank/DDBJ whole genome shotgun (WGS) entry which is preliminary data.</text>
</comment>
<dbReference type="Pfam" id="PF00126">
    <property type="entry name" value="HTH_1"/>
    <property type="match status" value="1"/>
</dbReference>
<dbReference type="OrthoDB" id="9080899at2"/>
<dbReference type="RefSeq" id="WP_119108862.1">
    <property type="nucleotide sequence ID" value="NZ_QXJC01000003.1"/>
</dbReference>
<dbReference type="InterPro" id="IPR036388">
    <property type="entry name" value="WH-like_DNA-bd_sf"/>
</dbReference>
<gene>
    <name evidence="6" type="ORF">D3F03_08000</name>
</gene>
<dbReference type="Gene3D" id="3.40.190.290">
    <property type="match status" value="1"/>
</dbReference>
<dbReference type="SUPFAM" id="SSF46785">
    <property type="entry name" value="Winged helix' DNA-binding domain"/>
    <property type="match status" value="1"/>
</dbReference>
<keyword evidence="7" id="KW-1185">Reference proteome</keyword>